<evidence type="ECO:0000256" key="6">
    <source>
        <dbReference type="RuleBase" id="RU004241"/>
    </source>
</evidence>
<dbReference type="PROSITE" id="PS50873">
    <property type="entry name" value="PEROXIDASE_4"/>
    <property type="match status" value="1"/>
</dbReference>
<feature type="signal peptide" evidence="7">
    <location>
        <begin position="1"/>
        <end position="16"/>
    </location>
</feature>
<dbReference type="GO" id="GO:0046872">
    <property type="term" value="F:metal ion binding"/>
    <property type="evidence" value="ECO:0007669"/>
    <property type="project" value="UniProtKB-KW"/>
</dbReference>
<evidence type="ECO:0000256" key="3">
    <source>
        <dbReference type="ARBA" id="ARBA00022723"/>
    </source>
</evidence>
<dbReference type="InterPro" id="IPR044831">
    <property type="entry name" value="Ccp1-like"/>
</dbReference>
<keyword evidence="3" id="KW-0479">Metal-binding</keyword>
<evidence type="ECO:0000256" key="4">
    <source>
        <dbReference type="ARBA" id="ARBA00023002"/>
    </source>
</evidence>
<feature type="domain" description="Plant heme peroxidase family profile" evidence="8">
    <location>
        <begin position="48"/>
        <end position="356"/>
    </location>
</feature>
<dbReference type="PANTHER" id="PTHR31356">
    <property type="entry name" value="THYLAKOID LUMENAL 29 KDA PROTEIN, CHLOROPLASTIC-RELATED"/>
    <property type="match status" value="1"/>
</dbReference>
<keyword evidence="5" id="KW-0408">Iron</keyword>
<keyword evidence="1 9" id="KW-0575">Peroxidase</keyword>
<dbReference type="GO" id="GO:0000302">
    <property type="term" value="P:response to reactive oxygen species"/>
    <property type="evidence" value="ECO:0007669"/>
    <property type="project" value="TreeGrafter"/>
</dbReference>
<evidence type="ECO:0000313" key="9">
    <source>
        <dbReference type="EMBL" id="QBB86020.1"/>
    </source>
</evidence>
<dbReference type="PROSITE" id="PS00435">
    <property type="entry name" value="PEROXIDASE_1"/>
    <property type="match status" value="1"/>
</dbReference>
<dbReference type="InterPro" id="IPR002016">
    <property type="entry name" value="Haem_peroxidase"/>
</dbReference>
<dbReference type="PRINTS" id="PR00458">
    <property type="entry name" value="PEROXIDASE"/>
</dbReference>
<dbReference type="Pfam" id="PF00141">
    <property type="entry name" value="peroxidase"/>
    <property type="match status" value="1"/>
</dbReference>
<evidence type="ECO:0000256" key="7">
    <source>
        <dbReference type="SAM" id="SignalP"/>
    </source>
</evidence>
<dbReference type="SUPFAM" id="SSF48113">
    <property type="entry name" value="Heme-dependent peroxidases"/>
    <property type="match status" value="1"/>
</dbReference>
<evidence type="ECO:0000256" key="2">
    <source>
        <dbReference type="ARBA" id="ARBA00022617"/>
    </source>
</evidence>
<comment type="similarity">
    <text evidence="6">Belongs to the peroxidase family.</text>
</comment>
<feature type="chain" id="PRO_5020880854" evidence="7">
    <location>
        <begin position="17"/>
        <end position="367"/>
    </location>
</feature>
<dbReference type="EMBL" id="MK035703">
    <property type="protein sequence ID" value="QBB86020.1"/>
    <property type="molecule type" value="mRNA"/>
</dbReference>
<dbReference type="GO" id="GO:0004601">
    <property type="term" value="F:peroxidase activity"/>
    <property type="evidence" value="ECO:0007669"/>
    <property type="project" value="UniProtKB-KW"/>
</dbReference>
<dbReference type="InterPro" id="IPR010255">
    <property type="entry name" value="Haem_peroxidase_sf"/>
</dbReference>
<dbReference type="CDD" id="cd00314">
    <property type="entry name" value="plant_peroxidase_like"/>
    <property type="match status" value="1"/>
</dbReference>
<dbReference type="GO" id="GO:0020037">
    <property type="term" value="F:heme binding"/>
    <property type="evidence" value="ECO:0007669"/>
    <property type="project" value="InterPro"/>
</dbReference>
<dbReference type="InterPro" id="IPR019793">
    <property type="entry name" value="Peroxidases_heam-ligand_BS"/>
</dbReference>
<keyword evidence="2" id="KW-0349">Heme</keyword>
<accession>A0A4P6JBS5</accession>
<protein>
    <submittedName>
        <fullName evidence="9">Ascorbate peroxidase</fullName>
    </submittedName>
</protein>
<dbReference type="Gene3D" id="1.10.520.10">
    <property type="match status" value="1"/>
</dbReference>
<organism evidence="9">
    <name type="scientific">Hydra sinensis</name>
    <dbReference type="NCBI Taxonomy" id="570418"/>
    <lineage>
        <taxon>Eukaryota</taxon>
        <taxon>Metazoa</taxon>
        <taxon>Cnidaria</taxon>
        <taxon>Hydrozoa</taxon>
        <taxon>Hydroidolina</taxon>
        <taxon>Anthoathecata</taxon>
        <taxon>Aplanulata</taxon>
        <taxon>Hydridae</taxon>
        <taxon>Hydra</taxon>
    </lineage>
</organism>
<sequence length="367" mass="40835">MVPVIWLTVLIALVDSLQIIPTFHDFQRAKTDLLGLIESVKRGDELPMIAGTVRLAFHDCIGKGKCDGCIDHSKPGNAGLKRVTDRLDALYDASYKGKISRADFYALASVIALTRSTANLSDKYNGLRKFKVGRKDCSTSPVESIDSSDIPRGSDGTSKTLQFFKREFGMKTQEAVALLGAHTLGRCSLQNSGFVGSWVDQRFSTAPPGEGNLSPTSILDNAYYRMIIDIVPWTQVNINGTRIQWQEPSNSIPNDKLPESKRSPLLLNSDMAISWIIKPSDALGTVSCRPTSLKTPCRHSNAHTFAKIYAKNNALWVKDFTKAFNKMIEMNENKLRKAPIFYGYFDEMNSHDEPINESVDEISEDIF</sequence>
<evidence type="ECO:0000256" key="5">
    <source>
        <dbReference type="ARBA" id="ARBA00023004"/>
    </source>
</evidence>
<evidence type="ECO:0000259" key="8">
    <source>
        <dbReference type="PROSITE" id="PS50873"/>
    </source>
</evidence>
<keyword evidence="4" id="KW-0560">Oxidoreductase</keyword>
<dbReference type="PANTHER" id="PTHR31356:SF36">
    <property type="entry name" value="L-ASCORBATE PEROXIDASE 3"/>
    <property type="match status" value="1"/>
</dbReference>
<evidence type="ECO:0000256" key="1">
    <source>
        <dbReference type="ARBA" id="ARBA00022559"/>
    </source>
</evidence>
<proteinExistence type="evidence at transcript level"/>
<keyword evidence="7" id="KW-0732">Signal</keyword>
<dbReference type="GO" id="GO:0042744">
    <property type="term" value="P:hydrogen peroxide catabolic process"/>
    <property type="evidence" value="ECO:0007669"/>
    <property type="project" value="TreeGrafter"/>
</dbReference>
<dbReference type="AlphaFoldDB" id="A0A4P6JBS5"/>
<reference evidence="9" key="1">
    <citation type="journal article" date="2019" name="Shui Sheng Sheng Wu Hsueh Bao">
        <title>Molecular cloning, antibody preparation and expression analysis of ascorbate peroxidase in Hydra sinensis.</title>
        <authorList>
            <person name="Zhang H."/>
            <person name="Tian X.X."/>
            <person name="Dong W.F."/>
            <person name="Wang R.M."/>
            <person name="Pan H.C."/>
        </authorList>
    </citation>
    <scope>NUCLEOTIDE SEQUENCE</scope>
</reference>
<dbReference type="GO" id="GO:0034599">
    <property type="term" value="P:cellular response to oxidative stress"/>
    <property type="evidence" value="ECO:0007669"/>
    <property type="project" value="InterPro"/>
</dbReference>
<dbReference type="Gene3D" id="1.10.420.10">
    <property type="entry name" value="Peroxidase, domain 2"/>
    <property type="match status" value="1"/>
</dbReference>
<name>A0A4P6JBS5_9CNID</name>